<dbReference type="InterPro" id="IPR011032">
    <property type="entry name" value="GroES-like_sf"/>
</dbReference>
<evidence type="ECO:0000313" key="8">
    <source>
        <dbReference type="Proteomes" id="UP000825935"/>
    </source>
</evidence>
<gene>
    <name evidence="7" type="ORF">KP509_21G021300</name>
</gene>
<dbReference type="SUPFAM" id="SSF51735">
    <property type="entry name" value="NAD(P)-binding Rossmann-fold domains"/>
    <property type="match status" value="1"/>
</dbReference>
<dbReference type="InterPro" id="IPR020843">
    <property type="entry name" value="ER"/>
</dbReference>
<dbReference type="Gene3D" id="3.40.50.720">
    <property type="entry name" value="NAD(P)-binding Rossmann-like Domain"/>
    <property type="match status" value="1"/>
</dbReference>
<dbReference type="AlphaFoldDB" id="A0A8T2SBH4"/>
<dbReference type="FunFam" id="3.90.180.10:FF:000004">
    <property type="entry name" value="probable cinnamyl alcohol dehydrogenase"/>
    <property type="match status" value="1"/>
</dbReference>
<dbReference type="FunFam" id="3.40.50.720:FF:000022">
    <property type="entry name" value="Cinnamyl alcohol dehydrogenase"/>
    <property type="match status" value="1"/>
</dbReference>
<dbReference type="GO" id="GO:0008270">
    <property type="term" value="F:zinc ion binding"/>
    <property type="evidence" value="ECO:0007669"/>
    <property type="project" value="InterPro"/>
</dbReference>
<dbReference type="EMBL" id="CM035426">
    <property type="protein sequence ID" value="KAH7314806.1"/>
    <property type="molecule type" value="Genomic_DNA"/>
</dbReference>
<dbReference type="GO" id="GO:0009809">
    <property type="term" value="P:lignin biosynthetic process"/>
    <property type="evidence" value="ECO:0007669"/>
    <property type="project" value="UniProtKB-ARBA"/>
</dbReference>
<name>A0A8T2SBH4_CERRI</name>
<dbReference type="InterPro" id="IPR013154">
    <property type="entry name" value="ADH-like_N"/>
</dbReference>
<dbReference type="GO" id="GO:0016616">
    <property type="term" value="F:oxidoreductase activity, acting on the CH-OH group of donors, NAD or NADP as acceptor"/>
    <property type="evidence" value="ECO:0007669"/>
    <property type="project" value="InterPro"/>
</dbReference>
<comment type="similarity">
    <text evidence="5">Belongs to the zinc-containing alcohol dehydrogenase family.</text>
</comment>
<accession>A0A8T2SBH4</accession>
<reference evidence="7" key="1">
    <citation type="submission" date="2021-08" db="EMBL/GenBank/DDBJ databases">
        <title>WGS assembly of Ceratopteris richardii.</title>
        <authorList>
            <person name="Marchant D.B."/>
            <person name="Chen G."/>
            <person name="Jenkins J."/>
            <person name="Shu S."/>
            <person name="Leebens-Mack J."/>
            <person name="Grimwood J."/>
            <person name="Schmutz J."/>
            <person name="Soltis P."/>
            <person name="Soltis D."/>
            <person name="Chen Z.-H."/>
        </authorList>
    </citation>
    <scope>NUCLEOTIDE SEQUENCE</scope>
    <source>
        <strain evidence="7">Whitten #5841</strain>
        <tissue evidence="7">Leaf</tissue>
    </source>
</reference>
<evidence type="ECO:0000259" key="6">
    <source>
        <dbReference type="SMART" id="SM00829"/>
    </source>
</evidence>
<sequence length="353" mass="38409">MAALKSVKGFAAHDSSGVLKPFEFSRRATGTKDVVFKVKYCGVCHSDLHQMRNEWNSAVYPMVPGHEIVGIVTEVGSEVSKFKIGDHVGVGCMVMSCGACSFCKKQNEQHCSSLTWTYNSIDLDGTLTYGGYSDLMVANEKFVLRIPENLPLDGAAPLLCAGVTVYSPMSYFGMTEPGKHLGVVGLGGLGHMAIKFGKAFGLKVTVISTSPKKKEEALKNLGADAFVISKDMDEMKGAANSMDYILDTVSASHDLEQLMTLLVPDGRIVLLGIPPEPFKINPFSLIIGRRSVTGSDIGSIHETQEMLDFCGQKNITSTIEKISIDYLNMAMDRLVNADVKYRFVIDLDTIQRA</sequence>
<evidence type="ECO:0000256" key="1">
    <source>
        <dbReference type="ARBA" id="ARBA00001947"/>
    </source>
</evidence>
<evidence type="ECO:0000256" key="3">
    <source>
        <dbReference type="ARBA" id="ARBA00022833"/>
    </source>
</evidence>
<comment type="cofactor">
    <cofactor evidence="1 5">
        <name>Zn(2+)</name>
        <dbReference type="ChEBI" id="CHEBI:29105"/>
    </cofactor>
</comment>
<comment type="caution">
    <text evidence="7">The sequence shown here is derived from an EMBL/GenBank/DDBJ whole genome shotgun (WGS) entry which is preliminary data.</text>
</comment>
<dbReference type="SUPFAM" id="SSF50129">
    <property type="entry name" value="GroES-like"/>
    <property type="match status" value="1"/>
</dbReference>
<protein>
    <recommendedName>
        <fullName evidence="6">Enoyl reductase (ER) domain-containing protein</fullName>
    </recommendedName>
</protein>
<dbReference type="InterPro" id="IPR036291">
    <property type="entry name" value="NAD(P)-bd_dom_sf"/>
</dbReference>
<feature type="domain" description="Enoyl reductase (ER)" evidence="6">
    <location>
        <begin position="17"/>
        <end position="335"/>
    </location>
</feature>
<dbReference type="Gene3D" id="3.90.180.10">
    <property type="entry name" value="Medium-chain alcohol dehydrogenases, catalytic domain"/>
    <property type="match status" value="1"/>
</dbReference>
<keyword evidence="8" id="KW-1185">Reference proteome</keyword>
<keyword evidence="2 5" id="KW-0479">Metal-binding</keyword>
<dbReference type="InterPro" id="IPR002328">
    <property type="entry name" value="ADH_Zn_CS"/>
</dbReference>
<dbReference type="CDD" id="cd05283">
    <property type="entry name" value="CAD1"/>
    <property type="match status" value="1"/>
</dbReference>
<dbReference type="InterPro" id="IPR013149">
    <property type="entry name" value="ADH-like_C"/>
</dbReference>
<dbReference type="OMA" id="LMAGHWV"/>
<evidence type="ECO:0000256" key="4">
    <source>
        <dbReference type="ARBA" id="ARBA00023002"/>
    </source>
</evidence>
<dbReference type="EMBL" id="CM035426">
    <property type="protein sequence ID" value="KAH7314807.1"/>
    <property type="molecule type" value="Genomic_DNA"/>
</dbReference>
<dbReference type="PANTHER" id="PTHR42683">
    <property type="entry name" value="ALDEHYDE REDUCTASE"/>
    <property type="match status" value="1"/>
</dbReference>
<dbReference type="Pfam" id="PF08240">
    <property type="entry name" value="ADH_N"/>
    <property type="match status" value="1"/>
</dbReference>
<dbReference type="SMART" id="SM00829">
    <property type="entry name" value="PKS_ER"/>
    <property type="match status" value="1"/>
</dbReference>
<dbReference type="OrthoDB" id="1879366at2759"/>
<dbReference type="PROSITE" id="PS00059">
    <property type="entry name" value="ADH_ZINC"/>
    <property type="match status" value="1"/>
</dbReference>
<dbReference type="Proteomes" id="UP000825935">
    <property type="component" value="Chromosome 21"/>
</dbReference>
<evidence type="ECO:0000313" key="7">
    <source>
        <dbReference type="EMBL" id="KAH7314807.1"/>
    </source>
</evidence>
<evidence type="ECO:0000256" key="5">
    <source>
        <dbReference type="RuleBase" id="RU361277"/>
    </source>
</evidence>
<keyword evidence="4" id="KW-0560">Oxidoreductase</keyword>
<dbReference type="InterPro" id="IPR047109">
    <property type="entry name" value="CAD-like"/>
</dbReference>
<proteinExistence type="inferred from homology"/>
<keyword evidence="3 5" id="KW-0862">Zinc</keyword>
<organism evidence="7 8">
    <name type="scientific">Ceratopteris richardii</name>
    <name type="common">Triangle waterfern</name>
    <dbReference type="NCBI Taxonomy" id="49495"/>
    <lineage>
        <taxon>Eukaryota</taxon>
        <taxon>Viridiplantae</taxon>
        <taxon>Streptophyta</taxon>
        <taxon>Embryophyta</taxon>
        <taxon>Tracheophyta</taxon>
        <taxon>Polypodiopsida</taxon>
        <taxon>Polypodiidae</taxon>
        <taxon>Polypodiales</taxon>
        <taxon>Pteridineae</taxon>
        <taxon>Pteridaceae</taxon>
        <taxon>Parkerioideae</taxon>
        <taxon>Ceratopteris</taxon>
    </lineage>
</organism>
<dbReference type="Pfam" id="PF00107">
    <property type="entry name" value="ADH_zinc_N"/>
    <property type="match status" value="1"/>
</dbReference>
<evidence type="ECO:0000256" key="2">
    <source>
        <dbReference type="ARBA" id="ARBA00022723"/>
    </source>
</evidence>